<accession>A0ABC9Q371</accession>
<proteinExistence type="inferred from homology"/>
<evidence type="ECO:0000313" key="3">
    <source>
        <dbReference type="Proteomes" id="UP000003093"/>
    </source>
</evidence>
<dbReference type="AlphaFoldDB" id="A0ABC9Q371"/>
<dbReference type="InterPro" id="IPR009983">
    <property type="entry name" value="UPF0358"/>
</dbReference>
<dbReference type="Pfam" id="PF07408">
    <property type="entry name" value="DUF1507"/>
    <property type="match status" value="1"/>
</dbReference>
<dbReference type="Proteomes" id="UP000003093">
    <property type="component" value="Unassembled WGS sequence"/>
</dbReference>
<organism evidence="2 3">
    <name type="scientific">Staphylococcus aureus subsp. aureus DR10</name>
    <dbReference type="NCBI Taxonomy" id="1155079"/>
    <lineage>
        <taxon>Bacteria</taxon>
        <taxon>Bacillati</taxon>
        <taxon>Bacillota</taxon>
        <taxon>Bacilli</taxon>
        <taxon>Bacillales</taxon>
        <taxon>Staphylococcaceae</taxon>
        <taxon>Staphylococcus</taxon>
    </lineage>
</organism>
<dbReference type="Gene3D" id="1.10.287.750">
    <property type="entry name" value="SO2669-like"/>
    <property type="match status" value="1"/>
</dbReference>
<dbReference type="SUPFAM" id="SSF140404">
    <property type="entry name" value="EF2458-like"/>
    <property type="match status" value="1"/>
</dbReference>
<reference evidence="2 3" key="1">
    <citation type="journal article" date="2012" name="MBio">
        <title>Identification of a highly transmissible animal-independent Staphylococcus aureus ST398 clone with distinct genomic and cell adhesion properties.</title>
        <authorList>
            <person name="Uhlemann A.C."/>
            <person name="Porcella S.F."/>
            <person name="Trivedi S."/>
            <person name="Sullivan S.B."/>
            <person name="Hafer C."/>
            <person name="Kennedy A.D."/>
            <person name="Barbian K.D."/>
            <person name="McCarthy A.J."/>
            <person name="Street C."/>
            <person name="Hirschberg D.L."/>
            <person name="Lipkin W.I."/>
            <person name="Lindsay J.A."/>
            <person name="DeLeo F.R."/>
            <person name="Lowy F.D."/>
        </authorList>
    </citation>
    <scope>NUCLEOTIDE SEQUENCE [LARGE SCALE GENOMIC DNA]</scope>
    <source>
        <strain evidence="2 3">DR10</strain>
    </source>
</reference>
<comment type="similarity">
    <text evidence="1">Belongs to the UPF0358 family.</text>
</comment>
<dbReference type="HAMAP" id="MF_01560">
    <property type="entry name" value="UPF0358"/>
    <property type="match status" value="1"/>
</dbReference>
<dbReference type="InterPro" id="IPR036270">
    <property type="entry name" value="UPF0358_sf"/>
</dbReference>
<comment type="caution">
    <text evidence="2">The sequence shown here is derived from an EMBL/GenBank/DDBJ whole genome shotgun (WGS) entry which is preliminary data.</text>
</comment>
<evidence type="ECO:0000256" key="1">
    <source>
        <dbReference type="HAMAP-Rule" id="MF_01560"/>
    </source>
</evidence>
<name>A0ABC9Q371_STAA5</name>
<gene>
    <name evidence="2" type="ORF">ST398NM02_1109</name>
</gene>
<evidence type="ECO:0000313" key="2">
    <source>
        <dbReference type="EMBL" id="EIA14915.1"/>
    </source>
</evidence>
<dbReference type="NCBIfam" id="NF010187">
    <property type="entry name" value="PRK13666.1"/>
    <property type="match status" value="1"/>
</dbReference>
<protein>
    <recommendedName>
        <fullName evidence="1">UPF0358 protein ST398NM02_1109</fullName>
    </recommendedName>
</protein>
<sequence>MRIYIEGERVMAKQATMKNAALKQLTKDADEILHLIKVQLDNLTLPSCPLYEEVLDTQMFGLQKEVDFAVKLGLVDREDGKQIMLRLEKELSKLHEAFTLV</sequence>
<dbReference type="EMBL" id="AIDT01000002">
    <property type="protein sequence ID" value="EIA14915.1"/>
    <property type="molecule type" value="Genomic_DNA"/>
</dbReference>